<feature type="compositionally biased region" description="Low complexity" evidence="1">
    <location>
        <begin position="1"/>
        <end position="12"/>
    </location>
</feature>
<feature type="compositionally biased region" description="Gly residues" evidence="1">
    <location>
        <begin position="28"/>
        <end position="37"/>
    </location>
</feature>
<protein>
    <submittedName>
        <fullName evidence="2">Uncharacterized protein</fullName>
    </submittedName>
</protein>
<evidence type="ECO:0000313" key="2">
    <source>
        <dbReference type="EMBL" id="CAA9449419.1"/>
    </source>
</evidence>
<feature type="non-terminal residue" evidence="2">
    <location>
        <position position="70"/>
    </location>
</feature>
<name>A0A6J4QMR7_9PSEU</name>
<dbReference type="EMBL" id="CADCUS010000638">
    <property type="protein sequence ID" value="CAA9449419.1"/>
    <property type="molecule type" value="Genomic_DNA"/>
</dbReference>
<dbReference type="AlphaFoldDB" id="A0A6J4QMR7"/>
<proteinExistence type="predicted"/>
<feature type="non-terminal residue" evidence="2">
    <location>
        <position position="1"/>
    </location>
</feature>
<accession>A0A6J4QMR7</accession>
<sequence>GAGLRGQPAAQHPGPPHPLVSSLLAGEVGSGRVGCAGPGRDVPRPRAGDRPVLVGAVSAGRPHPAVRREL</sequence>
<feature type="region of interest" description="Disordered" evidence="1">
    <location>
        <begin position="1"/>
        <end position="70"/>
    </location>
</feature>
<gene>
    <name evidence="2" type="ORF">AVDCRST_MAG66-4749</name>
</gene>
<organism evidence="2">
    <name type="scientific">uncultured Pseudonocardia sp</name>
    <dbReference type="NCBI Taxonomy" id="211455"/>
    <lineage>
        <taxon>Bacteria</taxon>
        <taxon>Bacillati</taxon>
        <taxon>Actinomycetota</taxon>
        <taxon>Actinomycetes</taxon>
        <taxon>Pseudonocardiales</taxon>
        <taxon>Pseudonocardiaceae</taxon>
        <taxon>Pseudonocardia</taxon>
        <taxon>environmental samples</taxon>
    </lineage>
</organism>
<reference evidence="2" key="1">
    <citation type="submission" date="2020-02" db="EMBL/GenBank/DDBJ databases">
        <authorList>
            <person name="Meier V. D."/>
        </authorList>
    </citation>
    <scope>NUCLEOTIDE SEQUENCE</scope>
    <source>
        <strain evidence="2">AVDCRST_MAG66</strain>
    </source>
</reference>
<evidence type="ECO:0000256" key="1">
    <source>
        <dbReference type="SAM" id="MobiDB-lite"/>
    </source>
</evidence>